<dbReference type="Pfam" id="PF13531">
    <property type="entry name" value="SBP_bac_11"/>
    <property type="match status" value="1"/>
</dbReference>
<evidence type="ECO:0000256" key="5">
    <source>
        <dbReference type="SAM" id="SignalP"/>
    </source>
</evidence>
<dbReference type="EMBL" id="BTTX01000003">
    <property type="protein sequence ID" value="GMU07018.1"/>
    <property type="molecule type" value="Genomic_DNA"/>
</dbReference>
<proteinExistence type="inferred from homology"/>
<accession>A0ABQ6QUN6</accession>
<dbReference type="Proteomes" id="UP001342631">
    <property type="component" value="Unassembled WGS sequence"/>
</dbReference>
<feature type="region of interest" description="Disordered" evidence="4">
    <location>
        <begin position="251"/>
        <end position="298"/>
    </location>
</feature>
<evidence type="ECO:0000313" key="7">
    <source>
        <dbReference type="Proteomes" id="UP001342631"/>
    </source>
</evidence>
<dbReference type="PANTHER" id="PTHR30632">
    <property type="entry name" value="MOLYBDATE-BINDING PERIPLASMIC PROTEIN"/>
    <property type="match status" value="1"/>
</dbReference>
<evidence type="ECO:0000256" key="2">
    <source>
        <dbReference type="ARBA" id="ARBA00022723"/>
    </source>
</evidence>
<comment type="caution">
    <text evidence="6">The sequence shown here is derived from an EMBL/GenBank/DDBJ whole genome shotgun (WGS) entry which is preliminary data.</text>
</comment>
<protein>
    <submittedName>
        <fullName evidence="6">Molybdate ABC transporter substrate-binding protein</fullName>
    </submittedName>
</protein>
<comment type="similarity">
    <text evidence="1">Belongs to the bacterial solute-binding protein ModA family.</text>
</comment>
<dbReference type="SUPFAM" id="SSF53850">
    <property type="entry name" value="Periplasmic binding protein-like II"/>
    <property type="match status" value="1"/>
</dbReference>
<keyword evidence="3 5" id="KW-0732">Signal</keyword>
<dbReference type="RefSeq" id="WP_338277834.1">
    <property type="nucleotide sequence ID" value="NZ_BTTX01000003.1"/>
</dbReference>
<keyword evidence="2" id="KW-0479">Metal-binding</keyword>
<evidence type="ECO:0000313" key="6">
    <source>
        <dbReference type="EMBL" id="GMU07018.1"/>
    </source>
</evidence>
<sequence>MRRAWWGLLLAWVSVSSARAEEVLVFAAASTTDALQALAPAFQQASGHRVRFAFGASSDLSRQVVAGAPADAFLSADEAKLDVVDRAGLVQAGSRVDLLSNRLVVVVPAGSAAKVAGPADLKGLKRVVLAEPAAVPAGVYAKAWLTKAGVWADVAPRVVPAVDVRAALAAVEAGRADAGVVYATDAVGSKKVRVVFTVPEADAPRIVYPAAALTRGKAPEAGLAFVRFLQTEGARKEFRRLGFLDASAAKAESPDAGVMGAPGSVEPQDAGRATALDSGTPRTAPARKSGAGTRKDAP</sequence>
<dbReference type="PANTHER" id="PTHR30632:SF0">
    <property type="entry name" value="SULFATE-BINDING PROTEIN"/>
    <property type="match status" value="1"/>
</dbReference>
<dbReference type="Gene3D" id="3.40.190.10">
    <property type="entry name" value="Periplasmic binding protein-like II"/>
    <property type="match status" value="2"/>
</dbReference>
<organism evidence="6 7">
    <name type="scientific">Corallococcus caeni</name>
    <dbReference type="NCBI Taxonomy" id="3082388"/>
    <lineage>
        <taxon>Bacteria</taxon>
        <taxon>Pseudomonadati</taxon>
        <taxon>Myxococcota</taxon>
        <taxon>Myxococcia</taxon>
        <taxon>Myxococcales</taxon>
        <taxon>Cystobacterineae</taxon>
        <taxon>Myxococcaceae</taxon>
        <taxon>Corallococcus</taxon>
    </lineage>
</organism>
<feature type="signal peptide" evidence="5">
    <location>
        <begin position="1"/>
        <end position="20"/>
    </location>
</feature>
<reference evidence="6 7" key="1">
    <citation type="journal article" date="2024" name="Arch. Microbiol.">
        <title>Corallococcus caeni sp. nov., a novel myxobacterium isolated from activated sludge.</title>
        <authorList>
            <person name="Tomita S."/>
            <person name="Nakai R."/>
            <person name="Kuroda K."/>
            <person name="Kurashita H."/>
            <person name="Hatamoto M."/>
            <person name="Yamaguchi T."/>
            <person name="Narihiro T."/>
        </authorList>
    </citation>
    <scope>NUCLEOTIDE SEQUENCE [LARGE SCALE GENOMIC DNA]</scope>
    <source>
        <strain evidence="6 7">NO1</strain>
    </source>
</reference>
<dbReference type="InterPro" id="IPR005950">
    <property type="entry name" value="ModA"/>
</dbReference>
<evidence type="ECO:0000256" key="4">
    <source>
        <dbReference type="SAM" id="MobiDB-lite"/>
    </source>
</evidence>
<evidence type="ECO:0000256" key="1">
    <source>
        <dbReference type="ARBA" id="ARBA00009175"/>
    </source>
</evidence>
<dbReference type="NCBIfam" id="TIGR01256">
    <property type="entry name" value="modA"/>
    <property type="match status" value="1"/>
</dbReference>
<dbReference type="InterPro" id="IPR050682">
    <property type="entry name" value="ModA/WtpA"/>
</dbReference>
<name>A0ABQ6QUN6_9BACT</name>
<feature type="chain" id="PRO_5047404250" evidence="5">
    <location>
        <begin position="21"/>
        <end position="298"/>
    </location>
</feature>
<keyword evidence="7" id="KW-1185">Reference proteome</keyword>
<evidence type="ECO:0000256" key="3">
    <source>
        <dbReference type="ARBA" id="ARBA00022729"/>
    </source>
</evidence>
<gene>
    <name evidence="6" type="primary">modA</name>
    <name evidence="6" type="ORF">ASNO1_32710</name>
</gene>